<evidence type="ECO:0000313" key="3">
    <source>
        <dbReference type="Proteomes" id="UP000001555"/>
    </source>
</evidence>
<name>B7PQF9_IXOSC</name>
<dbReference type="EMBL" id="ABJB010205169">
    <property type="status" value="NOT_ANNOTATED_CDS"/>
    <property type="molecule type" value="Genomic_DNA"/>
</dbReference>
<accession>B7PQF9</accession>
<dbReference type="EnsemblMetazoa" id="ISCW005346-RA">
    <property type="protein sequence ID" value="ISCW005346-PA"/>
    <property type="gene ID" value="ISCW005346"/>
</dbReference>
<reference evidence="2" key="2">
    <citation type="submission" date="2020-05" db="UniProtKB">
        <authorList>
            <consortium name="EnsemblMetazoa"/>
        </authorList>
    </citation>
    <scope>IDENTIFICATION</scope>
    <source>
        <strain evidence="2">wikel</strain>
    </source>
</reference>
<dbReference type="PaxDb" id="6945-B7PQF9"/>
<reference evidence="1 3" key="1">
    <citation type="submission" date="2008-03" db="EMBL/GenBank/DDBJ databases">
        <title>Annotation of Ixodes scapularis.</title>
        <authorList>
            <consortium name="Ixodes scapularis Genome Project Consortium"/>
            <person name="Caler E."/>
            <person name="Hannick L.I."/>
            <person name="Bidwell S."/>
            <person name="Joardar V."/>
            <person name="Thiagarajan M."/>
            <person name="Amedeo P."/>
            <person name="Galinsky K.J."/>
            <person name="Schobel S."/>
            <person name="Inman J."/>
            <person name="Hostetler J."/>
            <person name="Miller J."/>
            <person name="Hammond M."/>
            <person name="Megy K."/>
            <person name="Lawson D."/>
            <person name="Kodira C."/>
            <person name="Sutton G."/>
            <person name="Meyer J."/>
            <person name="Hill C.A."/>
            <person name="Birren B."/>
            <person name="Nene V."/>
            <person name="Collins F."/>
            <person name="Alarcon-Chaidez F."/>
            <person name="Wikel S."/>
            <person name="Strausberg R."/>
        </authorList>
    </citation>
    <scope>NUCLEOTIDE SEQUENCE [LARGE SCALE GENOMIC DNA]</scope>
    <source>
        <strain evidence="3">Wikel</strain>
        <strain evidence="1">Wikel colony</strain>
    </source>
</reference>
<dbReference type="VEuPathDB" id="VectorBase:ISCW005346"/>
<evidence type="ECO:0000313" key="2">
    <source>
        <dbReference type="EnsemblMetazoa" id="ISCW005346-PA"/>
    </source>
</evidence>
<dbReference type="Proteomes" id="UP000001555">
    <property type="component" value="Unassembled WGS sequence"/>
</dbReference>
<dbReference type="EMBL" id="DS764743">
    <property type="protein sequence ID" value="EEC08831.1"/>
    <property type="molecule type" value="Genomic_DNA"/>
</dbReference>
<dbReference type="AlphaFoldDB" id="B7PQF9"/>
<gene>
    <name evidence="1" type="ORF">IscW_ISCW005346</name>
</gene>
<dbReference type="VEuPathDB" id="VectorBase:ISCI005346"/>
<organism>
    <name type="scientific">Ixodes scapularis</name>
    <name type="common">Black-legged tick</name>
    <name type="synonym">Deer tick</name>
    <dbReference type="NCBI Taxonomy" id="6945"/>
    <lineage>
        <taxon>Eukaryota</taxon>
        <taxon>Metazoa</taxon>
        <taxon>Ecdysozoa</taxon>
        <taxon>Arthropoda</taxon>
        <taxon>Chelicerata</taxon>
        <taxon>Arachnida</taxon>
        <taxon>Acari</taxon>
        <taxon>Parasitiformes</taxon>
        <taxon>Ixodida</taxon>
        <taxon>Ixodoidea</taxon>
        <taxon>Ixodidae</taxon>
        <taxon>Ixodinae</taxon>
        <taxon>Ixodes</taxon>
    </lineage>
</organism>
<protein>
    <submittedName>
        <fullName evidence="1 2">Uncharacterized protein</fullName>
    </submittedName>
</protein>
<sequence>MLKLKLKLGIWKVIIVQFMPPGMKPMDGTLKPGTWKPGMTICGNWNPGKLNIVPPGEDGVGCGMSS</sequence>
<keyword evidence="3" id="KW-1185">Reference proteome</keyword>
<dbReference type="HOGENOM" id="CLU_2833981_0_0_1"/>
<dbReference type="InParanoid" id="B7PQF9"/>
<proteinExistence type="predicted"/>
<evidence type="ECO:0000313" key="1">
    <source>
        <dbReference type="EMBL" id="EEC08831.1"/>
    </source>
</evidence>